<proteinExistence type="inferred from homology"/>
<dbReference type="PROSITE" id="PS00455">
    <property type="entry name" value="AMP_BINDING"/>
    <property type="match status" value="1"/>
</dbReference>
<evidence type="ECO:0000313" key="5">
    <source>
        <dbReference type="Proteomes" id="UP001432128"/>
    </source>
</evidence>
<gene>
    <name evidence="4" type="ORF">OG579_04755</name>
</gene>
<evidence type="ECO:0000256" key="1">
    <source>
        <dbReference type="ARBA" id="ARBA00006432"/>
    </source>
</evidence>
<reference evidence="4 5" key="1">
    <citation type="submission" date="2022-10" db="EMBL/GenBank/DDBJ databases">
        <title>The complete genomes of actinobacterial strains from the NBC collection.</title>
        <authorList>
            <person name="Joergensen T.S."/>
            <person name="Alvarez Arevalo M."/>
            <person name="Sterndorff E.B."/>
            <person name="Faurdal D."/>
            <person name="Vuksanovic O."/>
            <person name="Mourched A.-S."/>
            <person name="Charusanti P."/>
            <person name="Shaw S."/>
            <person name="Blin K."/>
            <person name="Weber T."/>
        </authorList>
    </citation>
    <scope>NUCLEOTIDE SEQUENCE [LARGE SCALE GENOMIC DNA]</scope>
    <source>
        <strain evidence="4 5">NBC_00319</strain>
    </source>
</reference>
<dbReference type="Gene3D" id="3.40.50.12780">
    <property type="entry name" value="N-terminal domain of ligase-like"/>
    <property type="match status" value="1"/>
</dbReference>
<dbReference type="GO" id="GO:0006631">
    <property type="term" value="P:fatty acid metabolic process"/>
    <property type="evidence" value="ECO:0007669"/>
    <property type="project" value="TreeGrafter"/>
</dbReference>
<evidence type="ECO:0000259" key="3">
    <source>
        <dbReference type="Pfam" id="PF13193"/>
    </source>
</evidence>
<dbReference type="InterPro" id="IPR042099">
    <property type="entry name" value="ANL_N_sf"/>
</dbReference>
<dbReference type="PANTHER" id="PTHR43201">
    <property type="entry name" value="ACYL-COA SYNTHETASE"/>
    <property type="match status" value="1"/>
</dbReference>
<dbReference type="Pfam" id="PF13193">
    <property type="entry name" value="AMP-binding_C"/>
    <property type="match status" value="1"/>
</dbReference>
<comment type="similarity">
    <text evidence="1">Belongs to the ATP-dependent AMP-binding enzyme family.</text>
</comment>
<dbReference type="NCBIfam" id="NF005858">
    <property type="entry name" value="PRK07787.1"/>
    <property type="match status" value="1"/>
</dbReference>
<organism evidence="4 5">
    <name type="scientific">Williamsia herbipolensis</name>
    <dbReference type="NCBI Taxonomy" id="1603258"/>
    <lineage>
        <taxon>Bacteria</taxon>
        <taxon>Bacillati</taxon>
        <taxon>Actinomycetota</taxon>
        <taxon>Actinomycetes</taxon>
        <taxon>Mycobacteriales</taxon>
        <taxon>Nocardiaceae</taxon>
        <taxon>Williamsia</taxon>
    </lineage>
</organism>
<feature type="domain" description="AMP-dependent synthetase/ligase" evidence="2">
    <location>
        <begin position="47"/>
        <end position="340"/>
    </location>
</feature>
<dbReference type="PANTHER" id="PTHR43201:SF8">
    <property type="entry name" value="ACYL-COA SYNTHETASE FAMILY MEMBER 3"/>
    <property type="match status" value="1"/>
</dbReference>
<dbReference type="Gene3D" id="3.30.300.30">
    <property type="match status" value="1"/>
</dbReference>
<evidence type="ECO:0000259" key="2">
    <source>
        <dbReference type="Pfam" id="PF00501"/>
    </source>
</evidence>
<dbReference type="InterPro" id="IPR000873">
    <property type="entry name" value="AMP-dep_synth/lig_dom"/>
</dbReference>
<dbReference type="Pfam" id="PF00501">
    <property type="entry name" value="AMP-binding"/>
    <property type="match status" value="1"/>
</dbReference>
<dbReference type="Proteomes" id="UP001432128">
    <property type="component" value="Chromosome"/>
</dbReference>
<dbReference type="GO" id="GO:0031956">
    <property type="term" value="F:medium-chain fatty acid-CoA ligase activity"/>
    <property type="evidence" value="ECO:0007669"/>
    <property type="project" value="TreeGrafter"/>
</dbReference>
<dbReference type="AlphaFoldDB" id="A0AAU4K550"/>
<accession>A0AAU4K550</accession>
<dbReference type="InterPro" id="IPR025110">
    <property type="entry name" value="AMP-bd_C"/>
</dbReference>
<protein>
    <submittedName>
        <fullName evidence="4">Acyl-CoA synthetase</fullName>
    </submittedName>
</protein>
<dbReference type="InterPro" id="IPR020845">
    <property type="entry name" value="AMP-binding_CS"/>
</dbReference>
<dbReference type="EMBL" id="CP108021">
    <property type="protein sequence ID" value="WUM21121.1"/>
    <property type="molecule type" value="Genomic_DNA"/>
</dbReference>
<evidence type="ECO:0000313" key="4">
    <source>
        <dbReference type="EMBL" id="WUM21121.1"/>
    </source>
</evidence>
<dbReference type="SUPFAM" id="SSF56801">
    <property type="entry name" value="Acetyl-CoA synthetase-like"/>
    <property type="match status" value="1"/>
</dbReference>
<dbReference type="RefSeq" id="WP_328858276.1">
    <property type="nucleotide sequence ID" value="NZ_CP108021.1"/>
</dbReference>
<dbReference type="KEGG" id="whr:OG579_04755"/>
<feature type="domain" description="AMP-binding enzyme C-terminal" evidence="3">
    <location>
        <begin position="392"/>
        <end position="470"/>
    </location>
</feature>
<dbReference type="InterPro" id="IPR045851">
    <property type="entry name" value="AMP-bd_C_sf"/>
</dbReference>
<sequence length="481" mass="50479">MLFPLLTPGFVADRPDVPAFVTVGDESFSQADIVGAATSASERLGGLSRVAVEAVPSMQTVVAVVAALLAGVTVVPVAPDSGDAERRHVLDDSGAQAWLGATPTDPCDRPHLPVRLYARSWHRHPQPPADTVAMIMYTSGTTGAPKGVVSTHGSLAAGIDALADAWAWTADDTLVHGLPLFHVHGLILGLLGPLRVGSRLHHTVRPRPEAYAAAAQGEHPGTMYFGVPTVWSRIVAEPEHARSLSGARLLISGSAPLPPTVFDAVAELTEHEPVERYGMTETLITLSARADGPRRAGWVGSPVAGVRTRLRDESGDELPHDGDAVGELLVQGPMLGAGYLNRPEATAASWLPDGWFATGDAALIEPGGMHRIVGRLSTDLIKSGGYRVGAGEVEASLLEHPTVAEVAVVGPADDDLGQRIVAYVVVRPDAATDAAAAEGLIEHVATALSVHKRPREVHFVDELPRNAMGKVVKKALLETSD</sequence>
<name>A0AAU4K550_9NOCA</name>
<keyword evidence="5" id="KW-1185">Reference proteome</keyword>